<keyword evidence="1" id="KW-0732">Signal</keyword>
<keyword evidence="3" id="KW-1185">Reference proteome</keyword>
<reference evidence="3" key="1">
    <citation type="journal article" date="2017" name="Nat. Ecol. Evol.">
        <title>Genome expansion and lineage-specific genetic innovations in the forest pathogenic fungi Armillaria.</title>
        <authorList>
            <person name="Sipos G."/>
            <person name="Prasanna A.N."/>
            <person name="Walter M.C."/>
            <person name="O'Connor E."/>
            <person name="Balint B."/>
            <person name="Krizsan K."/>
            <person name="Kiss B."/>
            <person name="Hess J."/>
            <person name="Varga T."/>
            <person name="Slot J."/>
            <person name="Riley R."/>
            <person name="Boka B."/>
            <person name="Rigling D."/>
            <person name="Barry K."/>
            <person name="Lee J."/>
            <person name="Mihaltcheva S."/>
            <person name="LaButti K."/>
            <person name="Lipzen A."/>
            <person name="Waldron R."/>
            <person name="Moloney N.M."/>
            <person name="Sperisen C."/>
            <person name="Kredics L."/>
            <person name="Vagvoelgyi C."/>
            <person name="Patrignani A."/>
            <person name="Fitzpatrick D."/>
            <person name="Nagy I."/>
            <person name="Doyle S."/>
            <person name="Anderson J.B."/>
            <person name="Grigoriev I.V."/>
            <person name="Gueldener U."/>
            <person name="Muensterkoetter M."/>
            <person name="Nagy L.G."/>
        </authorList>
    </citation>
    <scope>NUCLEOTIDE SEQUENCE [LARGE SCALE GENOMIC DNA]</scope>
    <source>
        <strain evidence="3">28-4</strain>
    </source>
</reference>
<feature type="signal peptide" evidence="1">
    <location>
        <begin position="1"/>
        <end position="22"/>
    </location>
</feature>
<name>A0A2H3BFQ2_9AGAR</name>
<accession>A0A2H3BFQ2</accession>
<protein>
    <submittedName>
        <fullName evidence="2">Uncharacterized protein</fullName>
    </submittedName>
</protein>
<evidence type="ECO:0000256" key="1">
    <source>
        <dbReference type="SAM" id="SignalP"/>
    </source>
</evidence>
<evidence type="ECO:0000313" key="3">
    <source>
        <dbReference type="Proteomes" id="UP000218334"/>
    </source>
</evidence>
<dbReference type="AlphaFoldDB" id="A0A2H3BFQ2"/>
<organism evidence="2 3">
    <name type="scientific">Armillaria solidipes</name>
    <dbReference type="NCBI Taxonomy" id="1076256"/>
    <lineage>
        <taxon>Eukaryota</taxon>
        <taxon>Fungi</taxon>
        <taxon>Dikarya</taxon>
        <taxon>Basidiomycota</taxon>
        <taxon>Agaricomycotina</taxon>
        <taxon>Agaricomycetes</taxon>
        <taxon>Agaricomycetidae</taxon>
        <taxon>Agaricales</taxon>
        <taxon>Marasmiineae</taxon>
        <taxon>Physalacriaceae</taxon>
        <taxon>Armillaria</taxon>
    </lineage>
</organism>
<proteinExistence type="predicted"/>
<dbReference type="Proteomes" id="UP000218334">
    <property type="component" value="Unassembled WGS sequence"/>
</dbReference>
<gene>
    <name evidence="2" type="ORF">ARMSODRAFT_960767</name>
</gene>
<dbReference type="EMBL" id="KZ293443">
    <property type="protein sequence ID" value="PBK65872.1"/>
    <property type="molecule type" value="Genomic_DNA"/>
</dbReference>
<sequence length="115" mass="12330">MVSRVAAAFALAVFAGSLFVLAVPVQSESVHPRDGSNITDILHTWTPSVAVTLLNQVLYPNSTRKEGELTRKLGSKLSPLMNGEYWKDPGVGKGLKEIIDALPLIGETTINVAMV</sequence>
<feature type="chain" id="PRO_5013789700" evidence="1">
    <location>
        <begin position="23"/>
        <end position="115"/>
    </location>
</feature>
<evidence type="ECO:0000313" key="2">
    <source>
        <dbReference type="EMBL" id="PBK65872.1"/>
    </source>
</evidence>